<dbReference type="PROSITE" id="PS50280">
    <property type="entry name" value="SET"/>
    <property type="match status" value="1"/>
</dbReference>
<gene>
    <name evidence="20" type="primary">LOC105265209</name>
</gene>
<keyword evidence="7" id="KW-0479">Metal-binding</keyword>
<dbReference type="InterPro" id="IPR001214">
    <property type="entry name" value="SET_dom"/>
</dbReference>
<feature type="domain" description="SET" evidence="17">
    <location>
        <begin position="250"/>
        <end position="554"/>
    </location>
</feature>
<dbReference type="PANTHER" id="PTHR46165">
    <property type="entry name" value="SET AND MYND DOMAIN-CONTAINING PROTEIN 4"/>
    <property type="match status" value="1"/>
</dbReference>
<evidence type="ECO:0000256" key="6">
    <source>
        <dbReference type="ARBA" id="ARBA00022691"/>
    </source>
</evidence>
<dbReference type="GO" id="GO:0008757">
    <property type="term" value="F:S-adenosylmethionine-dependent methyltransferase activity"/>
    <property type="evidence" value="ECO:0007669"/>
    <property type="project" value="UniProtKB-ARBA"/>
</dbReference>
<evidence type="ECO:0000313" key="19">
    <source>
        <dbReference type="Proteomes" id="UP000694866"/>
    </source>
</evidence>
<organism evidence="19 20">
    <name type="scientific">Fopius arisanus</name>
    <dbReference type="NCBI Taxonomy" id="64838"/>
    <lineage>
        <taxon>Eukaryota</taxon>
        <taxon>Metazoa</taxon>
        <taxon>Ecdysozoa</taxon>
        <taxon>Arthropoda</taxon>
        <taxon>Hexapoda</taxon>
        <taxon>Insecta</taxon>
        <taxon>Pterygota</taxon>
        <taxon>Neoptera</taxon>
        <taxon>Endopterygota</taxon>
        <taxon>Hymenoptera</taxon>
        <taxon>Apocrita</taxon>
        <taxon>Ichneumonoidea</taxon>
        <taxon>Braconidae</taxon>
        <taxon>Opiinae</taxon>
        <taxon>Fopius</taxon>
    </lineage>
</organism>
<keyword evidence="10" id="KW-0539">Nucleus</keyword>
<feature type="domain" description="MYND-type" evidence="18">
    <location>
        <begin position="302"/>
        <end position="345"/>
    </location>
</feature>
<comment type="function">
    <text evidence="12">Protein-lysine N-methyltransferase. Monomethylates PRMT5, modulating its transcriptional activity. May also act as a histone methyltransferase. Plays a critical role in cardiac development. Acts as a key epigenetic regulator of gene expression during cardiac development via its dual activities as a methyltransferase and negative regulator of HDAC1.</text>
</comment>
<dbReference type="RefSeq" id="XP_011300905.1">
    <property type="nucleotide sequence ID" value="XM_011302603.1"/>
</dbReference>
<name>A0A9R1T1C5_9HYME</name>
<evidence type="ECO:0000256" key="11">
    <source>
        <dbReference type="ARBA" id="ARBA00048985"/>
    </source>
</evidence>
<dbReference type="GO" id="GO:0008276">
    <property type="term" value="F:protein methyltransferase activity"/>
    <property type="evidence" value="ECO:0007669"/>
    <property type="project" value="UniProtKB-ARBA"/>
</dbReference>
<dbReference type="CDD" id="cd10536">
    <property type="entry name" value="SET_SMYD4"/>
    <property type="match status" value="1"/>
</dbReference>
<accession>A0A9R1T1C5</accession>
<comment type="catalytic activity">
    <reaction evidence="11">
        <text>L-lysyl-[protein] + S-adenosyl-L-methionine = N(6)-methyl-L-lysyl-[protein] + S-adenosyl-L-homocysteine + H(+)</text>
        <dbReference type="Rhea" id="RHEA:51736"/>
        <dbReference type="Rhea" id="RHEA-COMP:9752"/>
        <dbReference type="Rhea" id="RHEA-COMP:13053"/>
        <dbReference type="ChEBI" id="CHEBI:15378"/>
        <dbReference type="ChEBI" id="CHEBI:29969"/>
        <dbReference type="ChEBI" id="CHEBI:57856"/>
        <dbReference type="ChEBI" id="CHEBI:59789"/>
        <dbReference type="ChEBI" id="CHEBI:61929"/>
    </reaction>
</comment>
<proteinExistence type="predicted"/>
<keyword evidence="9" id="KW-0862">Zinc</keyword>
<dbReference type="KEGG" id="fas:105265209"/>
<evidence type="ECO:0000256" key="10">
    <source>
        <dbReference type="ARBA" id="ARBA00023242"/>
    </source>
</evidence>
<dbReference type="PROSITE" id="PS50865">
    <property type="entry name" value="ZF_MYND_2"/>
    <property type="match status" value="1"/>
</dbReference>
<protein>
    <recommendedName>
        <fullName evidence="13">Protein-lysine N-methyltransferase SMYD4</fullName>
    </recommendedName>
    <alternativeName>
        <fullName evidence="14">SET and MYND domain-containing protein 4</fullName>
    </alternativeName>
</protein>
<dbReference type="GO" id="GO:0005737">
    <property type="term" value="C:cytoplasm"/>
    <property type="evidence" value="ECO:0007669"/>
    <property type="project" value="UniProtKB-SubCell"/>
</dbReference>
<evidence type="ECO:0000256" key="5">
    <source>
        <dbReference type="ARBA" id="ARBA00022679"/>
    </source>
</evidence>
<evidence type="ECO:0000256" key="15">
    <source>
        <dbReference type="PROSITE-ProRule" id="PRU00134"/>
    </source>
</evidence>
<dbReference type="GO" id="GO:0005634">
    <property type="term" value="C:nucleus"/>
    <property type="evidence" value="ECO:0007669"/>
    <property type="project" value="UniProtKB-SubCell"/>
</dbReference>
<dbReference type="Gene3D" id="2.170.270.10">
    <property type="entry name" value="SET domain"/>
    <property type="match status" value="1"/>
</dbReference>
<evidence type="ECO:0000256" key="12">
    <source>
        <dbReference type="ARBA" id="ARBA00093423"/>
    </source>
</evidence>
<feature type="compositionally biased region" description="Basic and acidic residues" evidence="16">
    <location>
        <begin position="237"/>
        <end position="248"/>
    </location>
</feature>
<dbReference type="Gene3D" id="6.10.140.2220">
    <property type="match status" value="1"/>
</dbReference>
<reference evidence="20" key="1">
    <citation type="submission" date="2025-08" db="UniProtKB">
        <authorList>
            <consortium name="RefSeq"/>
        </authorList>
    </citation>
    <scope>IDENTIFICATION</scope>
    <source>
        <strain evidence="20">USDA-PBARC FA_bdor</strain>
        <tissue evidence="20">Whole organism</tissue>
    </source>
</reference>
<dbReference type="Pfam" id="PF00856">
    <property type="entry name" value="SET"/>
    <property type="match status" value="1"/>
</dbReference>
<keyword evidence="4" id="KW-0489">Methyltransferase</keyword>
<dbReference type="Proteomes" id="UP000694866">
    <property type="component" value="Unplaced"/>
</dbReference>
<evidence type="ECO:0000256" key="9">
    <source>
        <dbReference type="ARBA" id="ARBA00022833"/>
    </source>
</evidence>
<keyword evidence="8 15" id="KW-0863">Zinc-finger</keyword>
<keyword evidence="3" id="KW-0963">Cytoplasm</keyword>
<evidence type="ECO:0000313" key="20">
    <source>
        <dbReference type="RefSeq" id="XP_011300905.1"/>
    </source>
</evidence>
<dbReference type="InterPro" id="IPR044421">
    <property type="entry name" value="SMYD4_SET"/>
</dbReference>
<dbReference type="Pfam" id="PF01753">
    <property type="entry name" value="zf-MYND"/>
    <property type="match status" value="1"/>
</dbReference>
<dbReference type="Gene3D" id="1.10.220.160">
    <property type="match status" value="1"/>
</dbReference>
<dbReference type="PANTHER" id="PTHR46165:SF2">
    <property type="entry name" value="SET AND MYND DOMAIN-CONTAINING PROTEIN 4"/>
    <property type="match status" value="1"/>
</dbReference>
<evidence type="ECO:0000256" key="7">
    <source>
        <dbReference type="ARBA" id="ARBA00022723"/>
    </source>
</evidence>
<evidence type="ECO:0000259" key="18">
    <source>
        <dbReference type="PROSITE" id="PS50865"/>
    </source>
</evidence>
<dbReference type="AlphaFoldDB" id="A0A9R1T1C5"/>
<comment type="subcellular location">
    <subcellularLocation>
        <location evidence="2">Cytoplasm</location>
    </subcellularLocation>
    <subcellularLocation>
        <location evidence="1">Nucleus</location>
    </subcellularLocation>
</comment>
<dbReference type="SUPFAM" id="SSF82199">
    <property type="entry name" value="SET domain"/>
    <property type="match status" value="1"/>
</dbReference>
<keyword evidence="19" id="KW-1185">Reference proteome</keyword>
<dbReference type="GO" id="GO:0008270">
    <property type="term" value="F:zinc ion binding"/>
    <property type="evidence" value="ECO:0007669"/>
    <property type="project" value="UniProtKB-KW"/>
</dbReference>
<evidence type="ECO:0000256" key="13">
    <source>
        <dbReference type="ARBA" id="ARBA00093635"/>
    </source>
</evidence>
<dbReference type="OrthoDB" id="5945798at2759"/>
<dbReference type="GO" id="GO:0042826">
    <property type="term" value="F:histone deacetylase binding"/>
    <property type="evidence" value="ECO:0007669"/>
    <property type="project" value="TreeGrafter"/>
</dbReference>
<evidence type="ECO:0000256" key="4">
    <source>
        <dbReference type="ARBA" id="ARBA00022603"/>
    </source>
</evidence>
<dbReference type="PROSITE" id="PS01360">
    <property type="entry name" value="ZF_MYND_1"/>
    <property type="match status" value="1"/>
</dbReference>
<keyword evidence="5" id="KW-0808">Transferase</keyword>
<evidence type="ECO:0000256" key="16">
    <source>
        <dbReference type="SAM" id="MobiDB-lite"/>
    </source>
</evidence>
<sequence length="693" mass="79312">MKCLKPMIALMMPGKILETRWQLRQLILVPVFRHKRSVLARDHILNHLEFLQIFVMEKNKRKSLAQFHSFIYNTANTQLFMREFRKYSEIGDRHSMVEMILELDQVSNADVNALFIPKNSEEAEKLYNDVISAEGDGDKMSNLLKINLLTRALFAAEAETLLKVKITIARAKYEFNTQFYHKCCKDCDYALQLLKNLQSSDPQNELEAEKMKTMCNLLKSQSLKQSRKSNKPSSPSSEKKLPRIDGKPNKKLKSCSDAVALIYENAKGRHLIATRNIKAGSVLIVDEPFSFSTDETALSTNCLHCHSSLQGDDNIAVPCSSCQTVSFCSEECRSNAWDSYHKYECMIFDNFLERSRTCDAKSHVLLAYRTTIAKAIRKDSGVLDAEFLCYQDAKCEDAKKSLEIDIKSDIYDPLDYRTVFSLETHCEKADAKVNLSRSIKSVYLAKCLAFVLMEVDERSRETIGQREIALLAVAMMRHMQAVNCNAYEIVENFRNENTRTWEPRNVGGAIYSSVSLVNHSCYPNVVRHSYPGGKVVVRCLRFIGKGSEILDCYGPHFITDSLELRQQYLIEKYHFICRCEPCKSDWKFPFPDEITFRCISCGNSLDSLHLRCTECSQKFDIRKLRSQLEKSTKKRILAVGKMYDGHYIDALPLLLEHSGFVDKTLMAPCLEAIKTQQSIIQCYNSLSSIVKIK</sequence>
<evidence type="ECO:0000256" key="3">
    <source>
        <dbReference type="ARBA" id="ARBA00022490"/>
    </source>
</evidence>
<evidence type="ECO:0000256" key="8">
    <source>
        <dbReference type="ARBA" id="ARBA00022771"/>
    </source>
</evidence>
<dbReference type="InterPro" id="IPR046341">
    <property type="entry name" value="SET_dom_sf"/>
</dbReference>
<evidence type="ECO:0000259" key="17">
    <source>
        <dbReference type="PROSITE" id="PS50280"/>
    </source>
</evidence>
<evidence type="ECO:0000256" key="1">
    <source>
        <dbReference type="ARBA" id="ARBA00004123"/>
    </source>
</evidence>
<evidence type="ECO:0000256" key="2">
    <source>
        <dbReference type="ARBA" id="ARBA00004496"/>
    </source>
</evidence>
<evidence type="ECO:0000256" key="14">
    <source>
        <dbReference type="ARBA" id="ARBA00093680"/>
    </source>
</evidence>
<dbReference type="GeneID" id="105265209"/>
<dbReference type="SUPFAM" id="SSF144232">
    <property type="entry name" value="HIT/MYND zinc finger-like"/>
    <property type="match status" value="1"/>
</dbReference>
<dbReference type="InterPro" id="IPR052097">
    <property type="entry name" value="SET-MYND_domain_protein"/>
</dbReference>
<dbReference type="GO" id="GO:0008170">
    <property type="term" value="F:N-methyltransferase activity"/>
    <property type="evidence" value="ECO:0007669"/>
    <property type="project" value="UniProtKB-ARBA"/>
</dbReference>
<feature type="region of interest" description="Disordered" evidence="16">
    <location>
        <begin position="221"/>
        <end position="251"/>
    </location>
</feature>
<dbReference type="GO" id="GO:0032259">
    <property type="term" value="P:methylation"/>
    <property type="evidence" value="ECO:0007669"/>
    <property type="project" value="UniProtKB-KW"/>
</dbReference>
<keyword evidence="6" id="KW-0949">S-adenosyl-L-methionine</keyword>
<dbReference type="InterPro" id="IPR002893">
    <property type="entry name" value="Znf_MYND"/>
</dbReference>